<reference evidence="6 7" key="1">
    <citation type="submission" date="2023-01" db="EMBL/GenBank/DDBJ databases">
        <title>Vibrio sp. KJ40-1 sp.nov, isolated from marine algae.</title>
        <authorList>
            <person name="Butt M."/>
            <person name="Kim J.M.J."/>
            <person name="Jeon C.O.C."/>
        </authorList>
    </citation>
    <scope>NUCLEOTIDE SEQUENCE [LARGE SCALE GENOMIC DNA]</scope>
    <source>
        <strain evidence="6 7">KJ40-1</strain>
    </source>
</reference>
<dbReference type="EMBL" id="JAQLOI010000001">
    <property type="protein sequence ID" value="MDB1122286.1"/>
    <property type="molecule type" value="Genomic_DNA"/>
</dbReference>
<keyword evidence="2" id="KW-0812">Transmembrane</keyword>
<dbReference type="PANTHER" id="PTHR36985:SF1">
    <property type="entry name" value="TRANSLOCATION AND ASSEMBLY MODULE SUBUNIT TAMB"/>
    <property type="match status" value="1"/>
</dbReference>
<dbReference type="Pfam" id="PF04357">
    <property type="entry name" value="TamB"/>
    <property type="match status" value="1"/>
</dbReference>
<proteinExistence type="predicted"/>
<keyword evidence="4" id="KW-0472">Membrane</keyword>
<accession>A0ABT4YM24</accession>
<feature type="domain" description="Translocation and assembly module TamB C-terminal" evidence="5">
    <location>
        <begin position="919"/>
        <end position="1253"/>
    </location>
</feature>
<evidence type="ECO:0000256" key="1">
    <source>
        <dbReference type="ARBA" id="ARBA00004167"/>
    </source>
</evidence>
<gene>
    <name evidence="6" type="ORF">PGX00_00390</name>
</gene>
<organism evidence="6 7">
    <name type="scientific">Vibrio algarum</name>
    <dbReference type="NCBI Taxonomy" id="3020714"/>
    <lineage>
        <taxon>Bacteria</taxon>
        <taxon>Pseudomonadati</taxon>
        <taxon>Pseudomonadota</taxon>
        <taxon>Gammaproteobacteria</taxon>
        <taxon>Vibrionales</taxon>
        <taxon>Vibrionaceae</taxon>
        <taxon>Vibrio</taxon>
    </lineage>
</organism>
<dbReference type="InterPro" id="IPR007452">
    <property type="entry name" value="TamB_C"/>
</dbReference>
<evidence type="ECO:0000256" key="2">
    <source>
        <dbReference type="ARBA" id="ARBA00022692"/>
    </source>
</evidence>
<evidence type="ECO:0000256" key="3">
    <source>
        <dbReference type="ARBA" id="ARBA00022989"/>
    </source>
</evidence>
<keyword evidence="7" id="KW-1185">Reference proteome</keyword>
<evidence type="ECO:0000313" key="6">
    <source>
        <dbReference type="EMBL" id="MDB1122286.1"/>
    </source>
</evidence>
<evidence type="ECO:0000313" key="7">
    <source>
        <dbReference type="Proteomes" id="UP001210678"/>
    </source>
</evidence>
<dbReference type="Proteomes" id="UP001210678">
    <property type="component" value="Unassembled WGS sequence"/>
</dbReference>
<evidence type="ECO:0000256" key="4">
    <source>
        <dbReference type="ARBA" id="ARBA00023136"/>
    </source>
</evidence>
<dbReference type="RefSeq" id="WP_272131821.1">
    <property type="nucleotide sequence ID" value="NZ_JAQLOI010000001.1"/>
</dbReference>
<comment type="caution">
    <text evidence="6">The sequence shown here is derived from an EMBL/GenBank/DDBJ whole genome shotgun (WGS) entry which is preliminary data.</text>
</comment>
<dbReference type="PANTHER" id="PTHR36985">
    <property type="entry name" value="TRANSLOCATION AND ASSEMBLY MODULE SUBUNIT TAMB"/>
    <property type="match status" value="1"/>
</dbReference>
<comment type="subcellular location">
    <subcellularLocation>
        <location evidence="1">Membrane</location>
        <topology evidence="1">Single-pass membrane protein</topology>
    </subcellularLocation>
</comment>
<protein>
    <submittedName>
        <fullName evidence="6">Translocation/assembly module TamB</fullName>
    </submittedName>
</protein>
<sequence>MRKMVIKWTIRLLLSVFGLLLLTLLLLLGLLFTNTGLNTVLWGAQNALPELKIHKAEGAILPQFSLFDVAFKSNDYHIDANSREISIAIKPDCFFTPSVCIEQLKIDGLDFALTALPPSNEVTPAETSEPLTEFQLPLPVYLGDVSLTDINLNILGNKINWKTFTTKMGMSGSKLTIQPTLFEHVKVELAEVAEEVEPLKETTDSDQEKQAITLPDVMIPLEIDLEQFDIHQFNLTGETPVIVNHLGLSTHVQGYEVDVRKLILDIPQADVELKSKIELEGDYPLTLTASALVKQTDIKGQNLSLSATGSVADLEVDAQFTGLIEALLKGRIEPLKPELPFDIALKNGSVQWPLTGTADYTAEINHINASGSLQGYQLDVDTILDGNDIPKLDLAIKGKGDLNQISLESMMLKALGGEVSGQVMANWQSPINWQANLNLLNIQPGLEWKQAEGVINGSLTTTGKLLDSGGWQVELPIFDIEGVVREYPLNIEGELFASDQKGTGDLKLVTNGVSVKHGSNSINVSGELDKKWNLDTHIDFPDIAKSFPDVEGSLVGQIAMRGDLKTPEILTDLSVKELAYLDMATISNIKLSSDLTPLPAPAGKLELKIDNLRYDGTLIDSVALSFIGSQKEHQLSLDVLSDVIKTNFHINGSLNEAPELAWKGTLDRADLSAEQGTWQIEQPVALGFIIDSQIVDVQAHCWIQANSKICLTKDLIGGQSGEAHLEVQNFTFSQIEMFIPKETHIDGRVNAQAWASWAPDKAPDVELKVSLPTGKLTQQVEQPIELTWNAVSLNAQLHKNKLTADWMFDIANNGDIKGTLLVEDVHTTHQGLDAQIILDQINLDMIEPLIGEYGKLNAEINSDIKISGPVKHPKVNGQFVIDDIVALGDVTPVEVNFGKVEIDFSGYNALLNADIETPDGVLQLDGDANWEDLSAWAANVKVFAEELSVSAPPMVQVKVKPDMQIAVSPKRAKIDGDIYLPWGRIAVEELPSSAVSVSSDEVILNKDLEPEESNTELPFEIETHVNIHIGDDFKLSAFGLEGELVGKLNVTQKDKGPFIVGEIEVINGAYRSFGQDLIIDEGKVLMNGPPDQPYLAIDAIRNPDNTQDDVVVGIRVTGPANEPSIEVYSDPAMPQQNALSYLLRGQDLDSTSGGNSMTTALIGLSLAKSGQLVGQIGETFGVSDLQLDTTGSGDESQVTVSGHLTPELQVKYGVGIFDSFGEFTVRYKLFTDLYLEAVSGVDSAVDLLYQFEFD</sequence>
<keyword evidence="3" id="KW-1133">Transmembrane helix</keyword>
<evidence type="ECO:0000259" key="5">
    <source>
        <dbReference type="Pfam" id="PF04357"/>
    </source>
</evidence>
<name>A0ABT4YM24_9VIBR</name>